<dbReference type="InterPro" id="IPR013783">
    <property type="entry name" value="Ig-like_fold"/>
</dbReference>
<feature type="domain" description="PKD" evidence="3">
    <location>
        <begin position="402"/>
        <end position="466"/>
    </location>
</feature>
<dbReference type="Gene3D" id="2.160.20.10">
    <property type="entry name" value="Single-stranded right-handed beta-helix, Pectin lyase-like"/>
    <property type="match status" value="1"/>
</dbReference>
<dbReference type="EMBL" id="CP063458">
    <property type="protein sequence ID" value="QOV88004.1"/>
    <property type="molecule type" value="Genomic_DNA"/>
</dbReference>
<evidence type="ECO:0000313" key="4">
    <source>
        <dbReference type="EMBL" id="QOV88004.1"/>
    </source>
</evidence>
<dbReference type="PANTHER" id="PTHR13037">
    <property type="entry name" value="FORMIN"/>
    <property type="match status" value="1"/>
</dbReference>
<dbReference type="PANTHER" id="PTHR13037:SF24">
    <property type="entry name" value="POLYCOMB PROTEIN PCL-RELATED"/>
    <property type="match status" value="1"/>
</dbReference>
<dbReference type="KEGG" id="hbs:IPV69_17245"/>
<proteinExistence type="predicted"/>
<name>A0A7M2WRV9_9BACT</name>
<protein>
    <submittedName>
        <fullName evidence="4">PKD domain-containing protein</fullName>
    </submittedName>
</protein>
<evidence type="ECO:0000256" key="1">
    <source>
        <dbReference type="ARBA" id="ARBA00022581"/>
    </source>
</evidence>
<dbReference type="SMART" id="SM00089">
    <property type="entry name" value="PKD"/>
    <property type="match status" value="1"/>
</dbReference>
<dbReference type="SUPFAM" id="SSF49299">
    <property type="entry name" value="PKD domain"/>
    <property type="match status" value="1"/>
</dbReference>
<sequence length="888" mass="93470">MTQPVANIVRRAATNVVEQLEVRQLFAVAPTLNLFNSATEKVITRMTDGMTIDLSKTGSRLNIVATPATTAGSIEFKIDGVSVRKETAAPYALGGDAGWQDYLDWTPPLGTHTVQAVQWSAAGGTGSIQAEASLKFTVVDAPTVPPPTTVPPPPPVTVPPPPPPPPPVTVPPPPPVTVPPPPPVTVPPPPPVTVPSSPPAGPAADLYNSATDKKLFRLTDGAKIDLNTLGSKLNIAATPVGTAGSIQFKLDGVVVKNETYAPYTIGGDAGTNFLDWTPPVGSHTLQVLQFSKADATGTLMGTTTLKLDVVGVTTVPPPPVSPPPVSPPPTSPPVSPPPPTSPPPPVSPPPPPIITGNDDNAPPPGEATNGGAPAPVVKVINGAGVAGLPVVVNAVDSDLPNSPLYATYQWDFGDPNGQYNRLPGWTAGHIYDQPGTYTIKLTITDGNGNSATTTKTVTVASDNRKTIYVDASNGSDANPGTIGAPIKSYTKAASLTTHNTRILFKRGETWNTSGHLSVTSDNVYIGAYGSGANPVLNVVSGSAIQTFDSAQNVLIENLTFDSPYKAGVLAPKVGVSGIFVRGVGIGIRGCTFLNVDDGMNANGQPTGFIAQDNDAPLTTGIRGYLLWTEGNDIVALGNYAANSTREHCMRVKDANRLLIAYNNFTNVSRESVDKEDIRKGTIVMQRGSWSYIYGNIVKDGPLHVGPRGEATEPSTTRTSWTVVANNKISNYEMIIFPGAVHTMIRNNVFTNTANQSAIAVNPSDPQGRPVTDLIILDNTGYNYATYGRFLRVEGGAQADTITLGRNTYVMPNMTIGNNNTAGVSVSSYNLNAFKRIFNNIWPVPAATIKYAQGGVMWVDPTYAGQVGYKDPTEWLAYAEVEGDVFKRV</sequence>
<keyword evidence="5" id="KW-1185">Reference proteome</keyword>
<dbReference type="Proteomes" id="UP000593765">
    <property type="component" value="Chromosome"/>
</dbReference>
<accession>A0A7M2WRV9</accession>
<reference evidence="4 5" key="1">
    <citation type="submission" date="2020-10" db="EMBL/GenBank/DDBJ databases">
        <title>Wide distribution of Phycisphaera-like planctomycetes from WD2101 soil group in peatlands and genome analysis of the first cultivated representative.</title>
        <authorList>
            <person name="Dedysh S.N."/>
            <person name="Beletsky A.V."/>
            <person name="Ivanova A."/>
            <person name="Kulichevskaya I.S."/>
            <person name="Suzina N.E."/>
            <person name="Philippov D.A."/>
            <person name="Rakitin A.L."/>
            <person name="Mardanov A.V."/>
            <person name="Ravin N.V."/>
        </authorList>
    </citation>
    <scope>NUCLEOTIDE SEQUENCE [LARGE SCALE GENOMIC DNA]</scope>
    <source>
        <strain evidence="4 5">M1803</strain>
    </source>
</reference>
<keyword evidence="1" id="KW-0945">Host-virus interaction</keyword>
<dbReference type="CDD" id="cd00146">
    <property type="entry name" value="PKD"/>
    <property type="match status" value="1"/>
</dbReference>
<dbReference type="Pfam" id="PF18911">
    <property type="entry name" value="PKD_4"/>
    <property type="match status" value="1"/>
</dbReference>
<organism evidence="4 5">
    <name type="scientific">Humisphaera borealis</name>
    <dbReference type="NCBI Taxonomy" id="2807512"/>
    <lineage>
        <taxon>Bacteria</taxon>
        <taxon>Pseudomonadati</taxon>
        <taxon>Planctomycetota</taxon>
        <taxon>Phycisphaerae</taxon>
        <taxon>Tepidisphaerales</taxon>
        <taxon>Tepidisphaeraceae</taxon>
        <taxon>Humisphaera</taxon>
    </lineage>
</organism>
<dbReference type="SUPFAM" id="SSF51126">
    <property type="entry name" value="Pectin lyase-like"/>
    <property type="match status" value="1"/>
</dbReference>
<dbReference type="PRINTS" id="PR01217">
    <property type="entry name" value="PRICHEXTENSN"/>
</dbReference>
<dbReference type="InterPro" id="IPR011050">
    <property type="entry name" value="Pectin_lyase_fold/virulence"/>
</dbReference>
<feature type="compositionally biased region" description="Pro residues" evidence="2">
    <location>
        <begin position="318"/>
        <end position="353"/>
    </location>
</feature>
<dbReference type="PROSITE" id="PS50093">
    <property type="entry name" value="PKD"/>
    <property type="match status" value="1"/>
</dbReference>
<evidence type="ECO:0000259" key="3">
    <source>
        <dbReference type="PROSITE" id="PS50093"/>
    </source>
</evidence>
<dbReference type="RefSeq" id="WP_206290966.1">
    <property type="nucleotide sequence ID" value="NZ_CP063458.1"/>
</dbReference>
<dbReference type="InterPro" id="IPR022409">
    <property type="entry name" value="PKD/Chitinase_dom"/>
</dbReference>
<dbReference type="Gene3D" id="2.60.40.10">
    <property type="entry name" value="Immunoglobulins"/>
    <property type="match status" value="2"/>
</dbReference>
<feature type="region of interest" description="Disordered" evidence="2">
    <location>
        <begin position="318"/>
        <end position="373"/>
    </location>
</feature>
<dbReference type="InterPro" id="IPR035986">
    <property type="entry name" value="PKD_dom_sf"/>
</dbReference>
<evidence type="ECO:0000256" key="2">
    <source>
        <dbReference type="SAM" id="MobiDB-lite"/>
    </source>
</evidence>
<gene>
    <name evidence="4" type="ORF">IPV69_17245</name>
</gene>
<dbReference type="InterPro" id="IPR000601">
    <property type="entry name" value="PKD_dom"/>
</dbReference>
<dbReference type="InterPro" id="IPR012334">
    <property type="entry name" value="Pectin_lyas_fold"/>
</dbReference>
<evidence type="ECO:0000313" key="5">
    <source>
        <dbReference type="Proteomes" id="UP000593765"/>
    </source>
</evidence>
<dbReference type="AlphaFoldDB" id="A0A7M2WRV9"/>